<reference evidence="2" key="1">
    <citation type="submission" date="2016-10" db="EMBL/GenBank/DDBJ databases">
        <authorList>
            <person name="de Groot N.N."/>
        </authorList>
    </citation>
    <scope>NUCLEOTIDE SEQUENCE [LARGE SCALE GENOMIC DNA]</scope>
    <source>
        <strain evidence="2">DSM 15758</strain>
    </source>
</reference>
<organism evidence="1 2">
    <name type="scientific">Pseudomonas oryzihabitans</name>
    <dbReference type="NCBI Taxonomy" id="47885"/>
    <lineage>
        <taxon>Bacteria</taxon>
        <taxon>Pseudomonadati</taxon>
        <taxon>Pseudomonadota</taxon>
        <taxon>Gammaproteobacteria</taxon>
        <taxon>Pseudomonadales</taxon>
        <taxon>Pseudomonadaceae</taxon>
        <taxon>Pseudomonas</taxon>
    </lineage>
</organism>
<comment type="caution">
    <text evidence="1">The sequence shown here is derived from an EMBL/GenBank/DDBJ whole genome shotgun (WGS) entry which is preliminary data.</text>
</comment>
<dbReference type="RefSeq" id="WP_074585277.1">
    <property type="nucleotide sequence ID" value="NZ_CP102429.1"/>
</dbReference>
<dbReference type="Proteomes" id="UP000183046">
    <property type="component" value="Unassembled WGS sequence"/>
</dbReference>
<gene>
    <name evidence="1" type="ORF">SAMN05216279_12740</name>
</gene>
<evidence type="ECO:0000313" key="1">
    <source>
        <dbReference type="EMBL" id="SCZ48570.1"/>
    </source>
</evidence>
<evidence type="ECO:0000313" key="2">
    <source>
        <dbReference type="Proteomes" id="UP000183046"/>
    </source>
</evidence>
<dbReference type="OrthoDB" id="6897742at2"/>
<sequence>MRTRFESLSRLLNGDAKAKTLLGVLECDWPTALQVVPAAFRVEQEMTSDPDCRDVLTRSLRSYQAALGKPDRDRLVAFMGTFLDGLAELLEQSPAPTAALLEMHKRLLSEVEKTKGAAVRDRLEALLLPPDTSIGVVWRSIQEHRNG</sequence>
<proteinExistence type="predicted"/>
<accession>A0A1G5PHM4</accession>
<protein>
    <submittedName>
        <fullName evidence="1">Uncharacterized protein</fullName>
    </submittedName>
</protein>
<name>A0A1G5PHM4_9PSED</name>
<dbReference type="AlphaFoldDB" id="A0A1G5PHM4"/>
<dbReference type="EMBL" id="FMWB01000027">
    <property type="protein sequence ID" value="SCZ48570.1"/>
    <property type="molecule type" value="Genomic_DNA"/>
</dbReference>